<evidence type="ECO:0000256" key="5">
    <source>
        <dbReference type="ARBA" id="ARBA00017004"/>
    </source>
</evidence>
<reference evidence="21 22" key="1">
    <citation type="submission" date="2024-05" db="EMBL/GenBank/DDBJ databases">
        <title>Culex pipiens pipiens assembly and annotation.</title>
        <authorList>
            <person name="Alout H."/>
            <person name="Durand T."/>
        </authorList>
    </citation>
    <scope>NUCLEOTIDE SEQUENCE [LARGE SCALE GENOMIC DNA]</scope>
    <source>
        <strain evidence="21">HA-2024</strain>
        <tissue evidence="21">Whole body</tissue>
    </source>
</reference>
<evidence type="ECO:0000256" key="17">
    <source>
        <dbReference type="ARBA" id="ARBA00031140"/>
    </source>
</evidence>
<sequence length="217" mass="24880">MKVHGPQGFICVFIQERNHINATNVTKAFNSTSNLENHQRLHSDERAFTCEHCAKSFVDIHHLQRHVRVHTGQRPYFCHICCHAFYCQNGIREHLKTHIPDRQPLKAEKQRSHLYQPCRVVSNVTCQSCQQRIFPIQLLSSVCEKSIGIKMFARAAAISRTGMTNLVRYSHSHGGIPGENLPFSLNNRYKLTAIFVAFFGSGLGLPFFVLRHQLLKM</sequence>
<dbReference type="Gene3D" id="3.30.160.60">
    <property type="entry name" value="Classic Zinc Finger"/>
    <property type="match status" value="2"/>
</dbReference>
<evidence type="ECO:0000256" key="14">
    <source>
        <dbReference type="ARBA" id="ARBA00023128"/>
    </source>
</evidence>
<name>A0ABD1DGK8_CULPP</name>
<evidence type="ECO:0000256" key="7">
    <source>
        <dbReference type="ARBA" id="ARBA00022723"/>
    </source>
</evidence>
<keyword evidence="15 19" id="KW-0472">Membrane</keyword>
<dbReference type="PANTHER" id="PTHR24394:SF29">
    <property type="entry name" value="MYONEURIN"/>
    <property type="match status" value="1"/>
</dbReference>
<comment type="similarity">
    <text evidence="4">Belongs to the cytochrome c oxidase VIIc family.</text>
</comment>
<dbReference type="InterPro" id="IPR036236">
    <property type="entry name" value="Znf_C2H2_sf"/>
</dbReference>
<dbReference type="Pfam" id="PF02935">
    <property type="entry name" value="COX7C"/>
    <property type="match status" value="1"/>
</dbReference>
<evidence type="ECO:0000256" key="2">
    <source>
        <dbReference type="ARBA" id="ARBA00004434"/>
    </source>
</evidence>
<evidence type="ECO:0000256" key="10">
    <source>
        <dbReference type="ARBA" id="ARBA00022792"/>
    </source>
</evidence>
<dbReference type="AlphaFoldDB" id="A0ABD1DGK8"/>
<dbReference type="SMART" id="SM00355">
    <property type="entry name" value="ZnF_C2H2"/>
    <property type="match status" value="2"/>
</dbReference>
<organism evidence="21 22">
    <name type="scientific">Culex pipiens pipiens</name>
    <name type="common">Northern house mosquito</name>
    <dbReference type="NCBI Taxonomy" id="38569"/>
    <lineage>
        <taxon>Eukaryota</taxon>
        <taxon>Metazoa</taxon>
        <taxon>Ecdysozoa</taxon>
        <taxon>Arthropoda</taxon>
        <taxon>Hexapoda</taxon>
        <taxon>Insecta</taxon>
        <taxon>Pterygota</taxon>
        <taxon>Neoptera</taxon>
        <taxon>Endopterygota</taxon>
        <taxon>Diptera</taxon>
        <taxon>Nematocera</taxon>
        <taxon>Culicoidea</taxon>
        <taxon>Culicidae</taxon>
        <taxon>Culicinae</taxon>
        <taxon>Culicini</taxon>
        <taxon>Culex</taxon>
        <taxon>Culex</taxon>
    </lineage>
</organism>
<evidence type="ECO:0000256" key="13">
    <source>
        <dbReference type="ARBA" id="ARBA00022989"/>
    </source>
</evidence>
<evidence type="ECO:0000256" key="16">
    <source>
        <dbReference type="ARBA" id="ARBA00023242"/>
    </source>
</evidence>
<dbReference type="FunFam" id="3.30.160.60:FF:002343">
    <property type="entry name" value="Zinc finger protein 33A"/>
    <property type="match status" value="1"/>
</dbReference>
<dbReference type="InterPro" id="IPR036636">
    <property type="entry name" value="COX7C/Cox8_sf"/>
</dbReference>
<accession>A0ABD1DGK8</accession>
<keyword evidence="12" id="KW-0809">Transit peptide</keyword>
<evidence type="ECO:0000256" key="4">
    <source>
        <dbReference type="ARBA" id="ARBA00010514"/>
    </source>
</evidence>
<protein>
    <recommendedName>
        <fullName evidence="5">Cytochrome c oxidase subunit 7C, mitochondrial</fullName>
    </recommendedName>
    <alternativeName>
        <fullName evidence="17">Cytochrome c oxidase polypeptide VIIc</fullName>
    </alternativeName>
</protein>
<dbReference type="Gene3D" id="4.10.49.10">
    <property type="entry name" value="Cytochrome c oxidase subunit VIIc"/>
    <property type="match status" value="1"/>
</dbReference>
<evidence type="ECO:0000256" key="12">
    <source>
        <dbReference type="ARBA" id="ARBA00022946"/>
    </source>
</evidence>
<dbReference type="EMBL" id="JBEHCU010005898">
    <property type="protein sequence ID" value="KAL1398435.1"/>
    <property type="molecule type" value="Genomic_DNA"/>
</dbReference>
<dbReference type="SUPFAM" id="SSF81427">
    <property type="entry name" value="Mitochondrial cytochrome c oxidase subunit VIIc (aka VIIIa)"/>
    <property type="match status" value="1"/>
</dbReference>
<keyword evidence="11" id="KW-0862">Zinc</keyword>
<keyword evidence="13 19" id="KW-1133">Transmembrane helix</keyword>
<dbReference type="Proteomes" id="UP001562425">
    <property type="component" value="Unassembled WGS sequence"/>
</dbReference>
<feature type="domain" description="C2H2-type" evidence="20">
    <location>
        <begin position="76"/>
        <end position="103"/>
    </location>
</feature>
<dbReference type="CDD" id="cd00929">
    <property type="entry name" value="Cyt_c_Oxidase_VIIc"/>
    <property type="match status" value="1"/>
</dbReference>
<evidence type="ECO:0000256" key="19">
    <source>
        <dbReference type="SAM" id="Phobius"/>
    </source>
</evidence>
<feature type="transmembrane region" description="Helical" evidence="19">
    <location>
        <begin position="191"/>
        <end position="210"/>
    </location>
</feature>
<keyword evidence="8" id="KW-0677">Repeat</keyword>
<proteinExistence type="inferred from homology"/>
<keyword evidence="14" id="KW-0496">Mitochondrion</keyword>
<comment type="subcellular location">
    <subcellularLocation>
        <location evidence="2">Mitochondrion inner membrane</location>
        <topology evidence="2">Single-pass membrane protein</topology>
    </subcellularLocation>
    <subcellularLocation>
        <location evidence="1">Nucleus</location>
    </subcellularLocation>
</comment>
<dbReference type="GO" id="GO:0008270">
    <property type="term" value="F:zinc ion binding"/>
    <property type="evidence" value="ECO:0007669"/>
    <property type="project" value="UniProtKB-KW"/>
</dbReference>
<dbReference type="FunFam" id="4.10.49.10:FF:000001">
    <property type="entry name" value="Cytochrome c oxidase subunit 7C"/>
    <property type="match status" value="1"/>
</dbReference>
<evidence type="ECO:0000313" key="21">
    <source>
        <dbReference type="EMBL" id="KAL1398435.1"/>
    </source>
</evidence>
<keyword evidence="16" id="KW-0539">Nucleus</keyword>
<dbReference type="PANTHER" id="PTHR24394">
    <property type="entry name" value="ZINC FINGER PROTEIN"/>
    <property type="match status" value="1"/>
</dbReference>
<evidence type="ECO:0000256" key="3">
    <source>
        <dbReference type="ARBA" id="ARBA00004673"/>
    </source>
</evidence>
<dbReference type="PROSITE" id="PS50157">
    <property type="entry name" value="ZINC_FINGER_C2H2_2"/>
    <property type="match status" value="3"/>
</dbReference>
<dbReference type="GO" id="GO:0006355">
    <property type="term" value="P:regulation of DNA-templated transcription"/>
    <property type="evidence" value="ECO:0007669"/>
    <property type="project" value="UniProtKB-ARBA"/>
</dbReference>
<evidence type="ECO:0000256" key="11">
    <source>
        <dbReference type="ARBA" id="ARBA00022833"/>
    </source>
</evidence>
<evidence type="ECO:0000256" key="15">
    <source>
        <dbReference type="ARBA" id="ARBA00023136"/>
    </source>
</evidence>
<keyword evidence="6 19" id="KW-0812">Transmembrane</keyword>
<dbReference type="GO" id="GO:0005743">
    <property type="term" value="C:mitochondrial inner membrane"/>
    <property type="evidence" value="ECO:0007669"/>
    <property type="project" value="UniProtKB-SubCell"/>
</dbReference>
<feature type="domain" description="C2H2-type" evidence="20">
    <location>
        <begin position="9"/>
        <end position="47"/>
    </location>
</feature>
<keyword evidence="9 18" id="KW-0863">Zinc-finger</keyword>
<comment type="pathway">
    <text evidence="3">Energy metabolism; oxidative phosphorylation.</text>
</comment>
<feature type="domain" description="C2H2-type" evidence="20">
    <location>
        <begin position="48"/>
        <end position="75"/>
    </location>
</feature>
<dbReference type="InterPro" id="IPR004202">
    <property type="entry name" value="COX7C/Cox8"/>
</dbReference>
<evidence type="ECO:0000256" key="18">
    <source>
        <dbReference type="PROSITE-ProRule" id="PRU00042"/>
    </source>
</evidence>
<evidence type="ECO:0000256" key="8">
    <source>
        <dbReference type="ARBA" id="ARBA00022737"/>
    </source>
</evidence>
<dbReference type="SUPFAM" id="SSF57667">
    <property type="entry name" value="beta-beta-alpha zinc fingers"/>
    <property type="match status" value="1"/>
</dbReference>
<evidence type="ECO:0000256" key="1">
    <source>
        <dbReference type="ARBA" id="ARBA00004123"/>
    </source>
</evidence>
<keyword evidence="10" id="KW-0999">Mitochondrion inner membrane</keyword>
<dbReference type="GO" id="GO:0045277">
    <property type="term" value="C:respiratory chain complex IV"/>
    <property type="evidence" value="ECO:0007669"/>
    <property type="project" value="UniProtKB-ARBA"/>
</dbReference>
<dbReference type="PROSITE" id="PS00028">
    <property type="entry name" value="ZINC_FINGER_C2H2_1"/>
    <property type="match status" value="2"/>
</dbReference>
<evidence type="ECO:0000313" key="22">
    <source>
        <dbReference type="Proteomes" id="UP001562425"/>
    </source>
</evidence>
<dbReference type="GO" id="GO:0005634">
    <property type="term" value="C:nucleus"/>
    <property type="evidence" value="ECO:0007669"/>
    <property type="project" value="UniProtKB-SubCell"/>
</dbReference>
<evidence type="ECO:0000256" key="6">
    <source>
        <dbReference type="ARBA" id="ARBA00022692"/>
    </source>
</evidence>
<gene>
    <name evidence="21" type="ORF">pipiens_008971</name>
</gene>
<comment type="caution">
    <text evidence="21">The sequence shown here is derived from an EMBL/GenBank/DDBJ whole genome shotgun (WGS) entry which is preliminary data.</text>
</comment>
<keyword evidence="7" id="KW-0479">Metal-binding</keyword>
<dbReference type="InterPro" id="IPR013087">
    <property type="entry name" value="Znf_C2H2_type"/>
</dbReference>
<evidence type="ECO:0000259" key="20">
    <source>
        <dbReference type="PROSITE" id="PS50157"/>
    </source>
</evidence>
<evidence type="ECO:0000256" key="9">
    <source>
        <dbReference type="ARBA" id="ARBA00022771"/>
    </source>
</evidence>
<keyword evidence="22" id="KW-1185">Reference proteome</keyword>